<dbReference type="AlphaFoldDB" id="A0A2C9V6E2"/>
<dbReference type="EMBL" id="CM004396">
    <property type="protein sequence ID" value="OAY39264.1"/>
    <property type="molecule type" value="Genomic_DNA"/>
</dbReference>
<name>A0A2C9V6E2_MANES</name>
<organism evidence="1">
    <name type="scientific">Manihot esculenta</name>
    <name type="common">Cassava</name>
    <name type="synonym">Jatropha manihot</name>
    <dbReference type="NCBI Taxonomy" id="3983"/>
    <lineage>
        <taxon>Eukaryota</taxon>
        <taxon>Viridiplantae</taxon>
        <taxon>Streptophyta</taxon>
        <taxon>Embryophyta</taxon>
        <taxon>Tracheophyta</taxon>
        <taxon>Spermatophyta</taxon>
        <taxon>Magnoliopsida</taxon>
        <taxon>eudicotyledons</taxon>
        <taxon>Gunneridae</taxon>
        <taxon>Pentapetalae</taxon>
        <taxon>rosids</taxon>
        <taxon>fabids</taxon>
        <taxon>Malpighiales</taxon>
        <taxon>Euphorbiaceae</taxon>
        <taxon>Crotonoideae</taxon>
        <taxon>Manihoteae</taxon>
        <taxon>Manihot</taxon>
    </lineage>
</organism>
<sequence>MRKRKQEFINDVSIDVNIIFCSDIKNRRKPIFDACASERSSFLLRSIYG</sequence>
<protein>
    <submittedName>
        <fullName evidence="1">Uncharacterized protein</fullName>
    </submittedName>
</protein>
<gene>
    <name evidence="1" type="ORF">MANES_10G080800</name>
</gene>
<reference evidence="1" key="1">
    <citation type="submission" date="2016-02" db="EMBL/GenBank/DDBJ databases">
        <title>WGS assembly of Manihot esculenta.</title>
        <authorList>
            <person name="Bredeson J.V."/>
            <person name="Prochnik S.E."/>
            <person name="Lyons J.B."/>
            <person name="Schmutz J."/>
            <person name="Grimwood J."/>
            <person name="Vrebalov J."/>
            <person name="Bart R.S."/>
            <person name="Amuge T."/>
            <person name="Ferguson M.E."/>
            <person name="Green R."/>
            <person name="Putnam N."/>
            <person name="Stites J."/>
            <person name="Rounsley S."/>
            <person name="Rokhsar D.S."/>
        </authorList>
    </citation>
    <scope>NUCLEOTIDE SEQUENCE [LARGE SCALE GENOMIC DNA]</scope>
    <source>
        <tissue evidence="1">Leaf</tissue>
    </source>
</reference>
<accession>A0A2C9V6E2</accession>
<evidence type="ECO:0000313" key="1">
    <source>
        <dbReference type="EMBL" id="OAY39264.1"/>
    </source>
</evidence>
<proteinExistence type="predicted"/>